<comment type="catalytic activity">
    <reaction evidence="1 4">
        <text>(4aS,6R)-4a-hydroxy-L-erythro-5,6,7,8-tetrahydrobiopterin = (6R)-L-erythro-6,7-dihydrobiopterin + H2O</text>
        <dbReference type="Rhea" id="RHEA:11920"/>
        <dbReference type="ChEBI" id="CHEBI:15377"/>
        <dbReference type="ChEBI" id="CHEBI:15642"/>
        <dbReference type="ChEBI" id="CHEBI:43120"/>
        <dbReference type="EC" id="4.2.1.96"/>
    </reaction>
</comment>
<dbReference type="InterPro" id="IPR036428">
    <property type="entry name" value="PCD_sf"/>
</dbReference>
<evidence type="ECO:0000256" key="4">
    <source>
        <dbReference type="HAMAP-Rule" id="MF_00434"/>
    </source>
</evidence>
<dbReference type="SMR" id="W0AI57"/>
<dbReference type="NCBIfam" id="NF002017">
    <property type="entry name" value="PRK00823.1-2"/>
    <property type="match status" value="1"/>
</dbReference>
<dbReference type="HAMAP" id="MF_00434">
    <property type="entry name" value="Pterin_4_alpha"/>
    <property type="match status" value="1"/>
</dbReference>
<dbReference type="CDD" id="cd00914">
    <property type="entry name" value="PCD_DCoH_subfamily_b"/>
    <property type="match status" value="1"/>
</dbReference>
<keyword evidence="3 4" id="KW-0456">Lyase</keyword>
<keyword evidence="6" id="KW-1185">Reference proteome</keyword>
<proteinExistence type="inferred from homology"/>
<dbReference type="GO" id="GO:0006729">
    <property type="term" value="P:tetrahydrobiopterin biosynthetic process"/>
    <property type="evidence" value="ECO:0007669"/>
    <property type="project" value="InterPro"/>
</dbReference>
<evidence type="ECO:0000313" key="5">
    <source>
        <dbReference type="EMBL" id="AHE56237.1"/>
    </source>
</evidence>
<dbReference type="EC" id="4.2.1.96" evidence="4"/>
<evidence type="ECO:0000256" key="2">
    <source>
        <dbReference type="ARBA" id="ARBA00006472"/>
    </source>
</evidence>
<reference evidence="5 6" key="1">
    <citation type="submission" date="2013-07" db="EMBL/GenBank/DDBJ databases">
        <title>Completed genome of Sphingomonas sanxanigenens NX02.</title>
        <authorList>
            <person name="Ma T."/>
            <person name="Huang H."/>
            <person name="Wu M."/>
            <person name="Li X."/>
            <person name="Li G."/>
        </authorList>
    </citation>
    <scope>NUCLEOTIDE SEQUENCE [LARGE SCALE GENOMIC DNA]</scope>
    <source>
        <strain evidence="5 6">NX02</strain>
    </source>
</reference>
<dbReference type="SUPFAM" id="SSF55248">
    <property type="entry name" value="PCD-like"/>
    <property type="match status" value="1"/>
</dbReference>
<name>W0AI57_9SPHN</name>
<dbReference type="EMBL" id="CP006644">
    <property type="protein sequence ID" value="AHE56237.1"/>
    <property type="molecule type" value="Genomic_DNA"/>
</dbReference>
<protein>
    <recommendedName>
        <fullName evidence="4">Putative pterin-4-alpha-carbinolamine dehydratase</fullName>
        <shortName evidence="4">PHS</shortName>
        <ecNumber evidence="4">4.2.1.96</ecNumber>
    </recommendedName>
    <alternativeName>
        <fullName evidence="4">4-alpha-hydroxy-tetrahydropterin dehydratase</fullName>
    </alternativeName>
    <alternativeName>
        <fullName evidence="4">Pterin carbinolamine dehydratase</fullName>
        <shortName evidence="4">PCD</shortName>
    </alternativeName>
</protein>
<dbReference type="AlphaFoldDB" id="W0AI57"/>
<accession>W0AI57</accession>
<dbReference type="PANTHER" id="PTHR12599">
    <property type="entry name" value="PTERIN-4-ALPHA-CARBINOLAMINE DEHYDRATASE"/>
    <property type="match status" value="1"/>
</dbReference>
<evidence type="ECO:0000313" key="6">
    <source>
        <dbReference type="Proteomes" id="UP000018851"/>
    </source>
</evidence>
<dbReference type="STRING" id="1123269.NX02_23105"/>
<dbReference type="PATRIC" id="fig|1123269.5.peg.4521"/>
<dbReference type="InterPro" id="IPR001533">
    <property type="entry name" value="Pterin_deHydtase"/>
</dbReference>
<sequence length="101" mass="11659">MVEQLDEDARARALDDLDEWDYDVSRDAITRSLVFDDFVTAFGFMTQVALLAEKADHHPEWFNVWNRVDILLTTHDAGGLSQRDIDLAEKIDALYVPFEKD</sequence>
<dbReference type="Pfam" id="PF01329">
    <property type="entry name" value="Pterin_4a"/>
    <property type="match status" value="1"/>
</dbReference>
<dbReference type="eggNOG" id="COG2154">
    <property type="taxonomic scope" value="Bacteria"/>
</dbReference>
<comment type="similarity">
    <text evidence="2 4">Belongs to the pterin-4-alpha-carbinolamine dehydratase family.</text>
</comment>
<evidence type="ECO:0000256" key="3">
    <source>
        <dbReference type="ARBA" id="ARBA00023239"/>
    </source>
</evidence>
<dbReference type="HOGENOM" id="CLU_081974_3_2_5"/>
<dbReference type="RefSeq" id="WP_025294361.1">
    <property type="nucleotide sequence ID" value="NZ_CP006644.1"/>
</dbReference>
<dbReference type="NCBIfam" id="NF002018">
    <property type="entry name" value="PRK00823.1-3"/>
    <property type="match status" value="1"/>
</dbReference>
<dbReference type="Gene3D" id="3.30.1360.20">
    <property type="entry name" value="Transcriptional coactivator/pterin dehydratase"/>
    <property type="match status" value="1"/>
</dbReference>
<evidence type="ECO:0000256" key="1">
    <source>
        <dbReference type="ARBA" id="ARBA00001554"/>
    </source>
</evidence>
<dbReference type="GO" id="GO:0008124">
    <property type="term" value="F:4-alpha-hydroxytetrahydrobiopterin dehydratase activity"/>
    <property type="evidence" value="ECO:0007669"/>
    <property type="project" value="UniProtKB-UniRule"/>
</dbReference>
<dbReference type="Proteomes" id="UP000018851">
    <property type="component" value="Chromosome"/>
</dbReference>
<dbReference type="PANTHER" id="PTHR12599:SF0">
    <property type="entry name" value="PTERIN-4-ALPHA-CARBINOLAMINE DEHYDRATASE"/>
    <property type="match status" value="1"/>
</dbReference>
<dbReference type="OrthoDB" id="9794987at2"/>
<dbReference type="KEGG" id="ssan:NX02_23105"/>
<organism evidence="5 6">
    <name type="scientific">Sphingomonas sanxanigenens DSM 19645 = NX02</name>
    <dbReference type="NCBI Taxonomy" id="1123269"/>
    <lineage>
        <taxon>Bacteria</taxon>
        <taxon>Pseudomonadati</taxon>
        <taxon>Pseudomonadota</taxon>
        <taxon>Alphaproteobacteria</taxon>
        <taxon>Sphingomonadales</taxon>
        <taxon>Sphingomonadaceae</taxon>
        <taxon>Sphingomonas</taxon>
    </lineage>
</organism>
<gene>
    <name evidence="5" type="ORF">NX02_23105</name>
</gene>